<sequence length="120" mass="13677">MKNHEKKDPFLFFPTITPLPFQTPKGTCTKSVKIAIDTGYRHIDGAYIYQNEHEVGEAIREKIAEGKVRREDIFYCGKVRSSLQSLIPYINSGSGVTFLPKELQKKVSSQLPNFSFLPRI</sequence>
<dbReference type="InterPro" id="IPR036812">
    <property type="entry name" value="NAD(P)_OxRdtase_dom_sf"/>
</dbReference>
<dbReference type="InterPro" id="IPR023210">
    <property type="entry name" value="NADP_OxRdtase_dom"/>
</dbReference>
<proteinExistence type="inferred from homology"/>
<feature type="domain" description="NADP-dependent oxidoreductase" evidence="4">
    <location>
        <begin position="30"/>
        <end position="111"/>
    </location>
</feature>
<accession>A0A8C0K875</accession>
<dbReference type="AlphaFoldDB" id="A0A8C0K875"/>
<organism evidence="5 6">
    <name type="scientific">Canis lupus dingo</name>
    <name type="common">dingo</name>
    <dbReference type="NCBI Taxonomy" id="286419"/>
    <lineage>
        <taxon>Eukaryota</taxon>
        <taxon>Metazoa</taxon>
        <taxon>Chordata</taxon>
        <taxon>Craniata</taxon>
        <taxon>Vertebrata</taxon>
        <taxon>Euteleostomi</taxon>
        <taxon>Mammalia</taxon>
        <taxon>Eutheria</taxon>
        <taxon>Laurasiatheria</taxon>
        <taxon>Carnivora</taxon>
        <taxon>Caniformia</taxon>
        <taxon>Canidae</taxon>
        <taxon>Canis</taxon>
    </lineage>
</organism>
<evidence type="ECO:0000256" key="3">
    <source>
        <dbReference type="ARBA" id="ARBA00023002"/>
    </source>
</evidence>
<evidence type="ECO:0000256" key="2">
    <source>
        <dbReference type="ARBA" id="ARBA00022857"/>
    </source>
</evidence>
<dbReference type="GO" id="GO:0016491">
    <property type="term" value="F:oxidoreductase activity"/>
    <property type="evidence" value="ECO:0007669"/>
    <property type="project" value="UniProtKB-KW"/>
</dbReference>
<reference evidence="5" key="1">
    <citation type="submission" date="2025-08" db="UniProtKB">
        <authorList>
            <consortium name="Ensembl"/>
        </authorList>
    </citation>
    <scope>IDENTIFICATION</scope>
</reference>
<comment type="similarity">
    <text evidence="1">Belongs to the aldo/keto reductase family.</text>
</comment>
<reference evidence="5" key="2">
    <citation type="submission" date="2025-09" db="UniProtKB">
        <authorList>
            <consortium name="Ensembl"/>
        </authorList>
    </citation>
    <scope>IDENTIFICATION</scope>
</reference>
<dbReference type="Gene3D" id="3.20.20.100">
    <property type="entry name" value="NADP-dependent oxidoreductase domain"/>
    <property type="match status" value="1"/>
</dbReference>
<dbReference type="InterPro" id="IPR018170">
    <property type="entry name" value="Aldo/ket_reductase_CS"/>
</dbReference>
<dbReference type="SUPFAM" id="SSF51430">
    <property type="entry name" value="NAD(P)-linked oxidoreductase"/>
    <property type="match status" value="1"/>
</dbReference>
<protein>
    <recommendedName>
        <fullName evidence="4">NADP-dependent oxidoreductase domain-containing protein</fullName>
    </recommendedName>
</protein>
<dbReference type="PROSITE" id="PS00798">
    <property type="entry name" value="ALDOKETO_REDUCTASE_1"/>
    <property type="match status" value="1"/>
</dbReference>
<dbReference type="PANTHER" id="PTHR11732">
    <property type="entry name" value="ALDO/KETO REDUCTASE"/>
    <property type="match status" value="1"/>
</dbReference>
<evidence type="ECO:0000259" key="4">
    <source>
        <dbReference type="Pfam" id="PF00248"/>
    </source>
</evidence>
<keyword evidence="3" id="KW-0560">Oxidoreductase</keyword>
<dbReference type="Proteomes" id="UP000694391">
    <property type="component" value="Unplaced"/>
</dbReference>
<keyword evidence="2" id="KW-0521">NADP</keyword>
<evidence type="ECO:0000313" key="5">
    <source>
        <dbReference type="Ensembl" id="ENSCAFP00020012605.1"/>
    </source>
</evidence>
<dbReference type="GeneTree" id="ENSGT00940000155961"/>
<dbReference type="Ensembl" id="ENSCAFT00020014546.1">
    <property type="protein sequence ID" value="ENSCAFP00020012605.1"/>
    <property type="gene ID" value="ENSCAFG00020010151.1"/>
</dbReference>
<name>A0A8C0K875_CANLU</name>
<dbReference type="Pfam" id="PF00248">
    <property type="entry name" value="Aldo_ket_red"/>
    <property type="match status" value="1"/>
</dbReference>
<dbReference type="InterPro" id="IPR020471">
    <property type="entry name" value="AKR"/>
</dbReference>
<keyword evidence="6" id="KW-1185">Reference proteome</keyword>
<evidence type="ECO:0000313" key="6">
    <source>
        <dbReference type="Proteomes" id="UP000694391"/>
    </source>
</evidence>
<evidence type="ECO:0000256" key="1">
    <source>
        <dbReference type="ARBA" id="ARBA00007905"/>
    </source>
</evidence>